<gene>
    <name evidence="2" type="ORF">SAMN05421799_105115</name>
</gene>
<name>A0A1N7MFU5_9BACL</name>
<evidence type="ECO:0000313" key="2">
    <source>
        <dbReference type="EMBL" id="SIS84900.1"/>
    </source>
</evidence>
<accession>A0A1N7MFU5</accession>
<keyword evidence="1" id="KW-1133">Transmembrane helix</keyword>
<proteinExistence type="predicted"/>
<protein>
    <submittedName>
        <fullName evidence="2">Uncharacterized protein</fullName>
    </submittedName>
</protein>
<keyword evidence="3" id="KW-1185">Reference proteome</keyword>
<feature type="transmembrane region" description="Helical" evidence="1">
    <location>
        <begin position="6"/>
        <end position="25"/>
    </location>
</feature>
<evidence type="ECO:0000256" key="1">
    <source>
        <dbReference type="SAM" id="Phobius"/>
    </source>
</evidence>
<sequence>MSKVVWPLFGLLYAIASAVAIGWLIRHEVARRAERFRRGGPGE</sequence>
<evidence type="ECO:0000313" key="3">
    <source>
        <dbReference type="Proteomes" id="UP000186156"/>
    </source>
</evidence>
<dbReference type="RefSeq" id="WP_268757856.1">
    <property type="nucleotide sequence ID" value="NZ_FTOO01000005.1"/>
</dbReference>
<reference evidence="3" key="1">
    <citation type="submission" date="2017-01" db="EMBL/GenBank/DDBJ databases">
        <authorList>
            <person name="Varghese N."/>
            <person name="Submissions S."/>
        </authorList>
    </citation>
    <scope>NUCLEOTIDE SEQUENCE [LARGE SCALE GENOMIC DNA]</scope>
    <source>
        <strain evidence="3">DSM 16176</strain>
    </source>
</reference>
<dbReference type="Proteomes" id="UP000186156">
    <property type="component" value="Unassembled WGS sequence"/>
</dbReference>
<organism evidence="2 3">
    <name type="scientific">Alicyclobacillus vulcanalis</name>
    <dbReference type="NCBI Taxonomy" id="252246"/>
    <lineage>
        <taxon>Bacteria</taxon>
        <taxon>Bacillati</taxon>
        <taxon>Bacillota</taxon>
        <taxon>Bacilli</taxon>
        <taxon>Bacillales</taxon>
        <taxon>Alicyclobacillaceae</taxon>
        <taxon>Alicyclobacillus</taxon>
    </lineage>
</organism>
<dbReference type="EMBL" id="FTOO01000005">
    <property type="protein sequence ID" value="SIS84900.1"/>
    <property type="molecule type" value="Genomic_DNA"/>
</dbReference>
<dbReference type="STRING" id="252246.SAMN05421799_105115"/>
<dbReference type="AlphaFoldDB" id="A0A1N7MFU5"/>
<keyword evidence="1" id="KW-0472">Membrane</keyword>
<keyword evidence="1" id="KW-0812">Transmembrane</keyword>